<keyword evidence="3" id="KW-1185">Reference proteome</keyword>
<dbReference type="RefSeq" id="WP_101641732.1">
    <property type="nucleotide sequence ID" value="NZ_FXZE01000002.1"/>
</dbReference>
<name>A0A2H1I2D6_9MICO</name>
<protein>
    <submittedName>
        <fullName evidence="2">Uncharacterized conserved protein, DUF2249 family</fullName>
    </submittedName>
</protein>
<dbReference type="Proteomes" id="UP000234342">
    <property type="component" value="Unassembled WGS sequence"/>
</dbReference>
<dbReference type="InterPro" id="IPR018720">
    <property type="entry name" value="DUF2249"/>
</dbReference>
<dbReference type="EMBL" id="FXZE01000002">
    <property type="protein sequence ID" value="SMX69246.1"/>
    <property type="molecule type" value="Genomic_DNA"/>
</dbReference>
<organism evidence="2 3">
    <name type="scientific">Brevibacterium antiquum</name>
    <dbReference type="NCBI Taxonomy" id="234835"/>
    <lineage>
        <taxon>Bacteria</taxon>
        <taxon>Bacillati</taxon>
        <taxon>Actinomycetota</taxon>
        <taxon>Actinomycetes</taxon>
        <taxon>Micrococcales</taxon>
        <taxon>Brevibacteriaceae</taxon>
        <taxon>Brevibacterium</taxon>
    </lineage>
</organism>
<evidence type="ECO:0000313" key="2">
    <source>
        <dbReference type="EMBL" id="SMX69246.1"/>
    </source>
</evidence>
<sequence length="265" mass="27660">MSNVMFTSNEAEAEIVAEIEQNYAERCGAMAAKVEALVAAVSRQDESWMTAREDLSSWAQASVTNTLRAEAAHILTAAKQLEKSRALAEAIDAGSDVLASLFADLAGASDAVRAAGSAQAARSVFDLHADNVTTRLVPLLAGESSVSLAKLWTQASVDAGAGGKDATADAGASEQTGDCAHSCTCGESAGPEYPELDVRTVPHAIRHATVFGALDSVSAGNGMVLVAPHDPLPLLAQIDQRYSGGFSVDYLQRGPEAWRLKFVRA</sequence>
<gene>
    <name evidence="2" type="ORF">BANT10_00463</name>
</gene>
<accession>A0A2H1I2D6</accession>
<evidence type="ECO:0000313" key="3">
    <source>
        <dbReference type="Proteomes" id="UP000234342"/>
    </source>
</evidence>
<feature type="domain" description="DUF2249" evidence="1">
    <location>
        <begin position="195"/>
        <end position="264"/>
    </location>
</feature>
<reference evidence="3" key="1">
    <citation type="submission" date="2017-03" db="EMBL/GenBank/DDBJ databases">
        <authorList>
            <person name="Monnet C."/>
        </authorList>
    </citation>
    <scope>NUCLEOTIDE SEQUENCE [LARGE SCALE GENOMIC DNA]</scope>
    <source>
        <strain evidence="3">P10</strain>
    </source>
</reference>
<dbReference type="Pfam" id="PF10006">
    <property type="entry name" value="DUF2249"/>
    <property type="match status" value="1"/>
</dbReference>
<dbReference type="AlphaFoldDB" id="A0A2H1I2D6"/>
<evidence type="ECO:0000259" key="1">
    <source>
        <dbReference type="Pfam" id="PF10006"/>
    </source>
</evidence>
<proteinExistence type="predicted"/>